<dbReference type="InterPro" id="IPR053203">
    <property type="entry name" value="Cisplatin_resist-associated"/>
</dbReference>
<evidence type="ECO:0000313" key="3">
    <source>
        <dbReference type="Proteomes" id="UP000566819"/>
    </source>
</evidence>
<comment type="caution">
    <text evidence="2">The sequence shown here is derived from an EMBL/GenBank/DDBJ whole genome shotgun (WGS) entry which is preliminary data.</text>
</comment>
<dbReference type="OrthoDB" id="5424462at2759"/>
<protein>
    <submittedName>
        <fullName evidence="2">Uncharacterized protein</fullName>
    </submittedName>
</protein>
<feature type="compositionally biased region" description="Low complexity" evidence="1">
    <location>
        <begin position="120"/>
        <end position="132"/>
    </location>
</feature>
<dbReference type="Pfam" id="PF12223">
    <property type="entry name" value="DUF3602"/>
    <property type="match status" value="1"/>
</dbReference>
<accession>A0A8H4QYZ4</accession>
<dbReference type="InterPro" id="IPR022024">
    <property type="entry name" value="DUF3602"/>
</dbReference>
<proteinExistence type="predicted"/>
<dbReference type="PANTHER" id="PTHR34693">
    <property type="entry name" value="PROTEIN PAR32"/>
    <property type="match status" value="1"/>
</dbReference>
<feature type="compositionally biased region" description="Basic and acidic residues" evidence="1">
    <location>
        <begin position="83"/>
        <end position="92"/>
    </location>
</feature>
<evidence type="ECO:0000256" key="1">
    <source>
        <dbReference type="SAM" id="MobiDB-lite"/>
    </source>
</evidence>
<dbReference type="PANTHER" id="PTHR34693:SF2">
    <property type="entry name" value="DUF3602 DOMAIN-CONTAINING PROTEIN"/>
    <property type="match status" value="1"/>
</dbReference>
<dbReference type="Proteomes" id="UP000566819">
    <property type="component" value="Unassembled WGS sequence"/>
</dbReference>
<sequence length="144" mass="15301">MPYQITEPHPTVKSYAHSGRGGAGNTFKAPKTTNGSTARGPASLFDHGAPSSGEWFSSGRGGAGNIRNSSERAVFSFDEELERQTTREKMDKTGAVWHVGRGGAGNWTTTVPNSSRKDSSSSAGSDASAHSGFFGRLSHTFDRY</sequence>
<organism evidence="2 3">
    <name type="scientific">Cudoniella acicularis</name>
    <dbReference type="NCBI Taxonomy" id="354080"/>
    <lineage>
        <taxon>Eukaryota</taxon>
        <taxon>Fungi</taxon>
        <taxon>Dikarya</taxon>
        <taxon>Ascomycota</taxon>
        <taxon>Pezizomycotina</taxon>
        <taxon>Leotiomycetes</taxon>
        <taxon>Helotiales</taxon>
        <taxon>Tricladiaceae</taxon>
        <taxon>Cudoniella</taxon>
    </lineage>
</organism>
<dbReference type="AlphaFoldDB" id="A0A8H4QYZ4"/>
<keyword evidence="3" id="KW-1185">Reference proteome</keyword>
<feature type="region of interest" description="Disordered" evidence="1">
    <location>
        <begin position="1"/>
        <end position="68"/>
    </location>
</feature>
<feature type="region of interest" description="Disordered" evidence="1">
    <location>
        <begin position="83"/>
        <end position="133"/>
    </location>
</feature>
<gene>
    <name evidence="2" type="ORF">G7Y89_g14720</name>
</gene>
<dbReference type="EMBL" id="JAAMPI010002024">
    <property type="protein sequence ID" value="KAF4620102.1"/>
    <property type="molecule type" value="Genomic_DNA"/>
</dbReference>
<evidence type="ECO:0000313" key="2">
    <source>
        <dbReference type="EMBL" id="KAF4620102.1"/>
    </source>
</evidence>
<name>A0A8H4QYZ4_9HELO</name>
<reference evidence="2 3" key="1">
    <citation type="submission" date="2020-03" db="EMBL/GenBank/DDBJ databases">
        <title>Draft Genome Sequence of Cudoniella acicularis.</title>
        <authorList>
            <person name="Buettner E."/>
            <person name="Kellner H."/>
        </authorList>
    </citation>
    <scope>NUCLEOTIDE SEQUENCE [LARGE SCALE GENOMIC DNA]</scope>
    <source>
        <strain evidence="2 3">DSM 108380</strain>
    </source>
</reference>